<dbReference type="Gene3D" id="2.130.10.10">
    <property type="entry name" value="YVTN repeat-like/Quinoprotein amine dehydrogenase"/>
    <property type="match status" value="2"/>
</dbReference>
<evidence type="ECO:0000259" key="6">
    <source>
        <dbReference type="Pfam" id="PF08625"/>
    </source>
</evidence>
<keyword evidence="3" id="KW-0677">Repeat</keyword>
<accession>A0AAN9TES7</accession>
<evidence type="ECO:0000256" key="1">
    <source>
        <dbReference type="ARBA" id="ARBA00004604"/>
    </source>
</evidence>
<sequence>MNIEASLFYSILEFHKINDDEIPFASGDEQVVRGWHLQSDGEHQLLNKLVTHSFLMPSSSTKDEILALTFFAEEDEYLVVASNSSHLNVYDRNMNCSLLKSHSDCIISVATSPGFPSILVSDSKDHSVRVWMCKDGFFKCVASVTRHQASVGAVVFSHNSQDGKIINASEDQTLKVWKLPALKYNQCAKLEVFRTAIAHNQAINSICLSMRDDLIATGHDFFVLNCAFFNNGTQIVSCGNDGLVKVWTIKNNECVSTLDKHASKVWAIAVSSDENKFVTGGTDSKLVFWRDTTEESRLEEIKTTRERVEQEQHLSNLLQWEQLLDALQYAITLDRPLKVFKIIETLSRKQTKDLETVIGQLDVDQKGTIVKYASEWNENSRSSYIAQLVLSFLVPEIISNDIKLSNETLEGLIAYTNRHFNRLITLLEVQIVPFTVKWLEPHVA</sequence>
<evidence type="ECO:0000256" key="3">
    <source>
        <dbReference type="ARBA" id="ARBA00022737"/>
    </source>
</evidence>
<organism evidence="7 8">
    <name type="scientific">Parthenolecanium corni</name>
    <dbReference type="NCBI Taxonomy" id="536013"/>
    <lineage>
        <taxon>Eukaryota</taxon>
        <taxon>Metazoa</taxon>
        <taxon>Ecdysozoa</taxon>
        <taxon>Arthropoda</taxon>
        <taxon>Hexapoda</taxon>
        <taxon>Insecta</taxon>
        <taxon>Pterygota</taxon>
        <taxon>Neoptera</taxon>
        <taxon>Paraneoptera</taxon>
        <taxon>Hemiptera</taxon>
        <taxon>Sternorrhyncha</taxon>
        <taxon>Coccoidea</taxon>
        <taxon>Coccidae</taxon>
        <taxon>Parthenolecanium</taxon>
    </lineage>
</organism>
<evidence type="ECO:0000313" key="7">
    <source>
        <dbReference type="EMBL" id="KAK7588272.1"/>
    </source>
</evidence>
<dbReference type="Proteomes" id="UP001367676">
    <property type="component" value="Unassembled WGS sequence"/>
</dbReference>
<feature type="repeat" description="WD" evidence="5">
    <location>
        <begin position="216"/>
        <end position="257"/>
    </location>
</feature>
<dbReference type="InterPro" id="IPR013934">
    <property type="entry name" value="Utp13_C"/>
</dbReference>
<dbReference type="PROSITE" id="PS50294">
    <property type="entry name" value="WD_REPEATS_REGION"/>
    <property type="match status" value="3"/>
</dbReference>
<feature type="domain" description="U3 small nucleolar RNA-associated protein 13 C-terminal" evidence="6">
    <location>
        <begin position="311"/>
        <end position="428"/>
    </location>
</feature>
<keyword evidence="4" id="KW-0539">Nucleus</keyword>
<dbReference type="InterPro" id="IPR015943">
    <property type="entry name" value="WD40/YVTN_repeat-like_dom_sf"/>
</dbReference>
<dbReference type="AlphaFoldDB" id="A0AAN9TES7"/>
<dbReference type="InterPro" id="IPR036322">
    <property type="entry name" value="WD40_repeat_dom_sf"/>
</dbReference>
<keyword evidence="2 5" id="KW-0853">WD repeat</keyword>
<feature type="repeat" description="WD" evidence="5">
    <location>
        <begin position="99"/>
        <end position="131"/>
    </location>
</feature>
<dbReference type="GO" id="GO:0000480">
    <property type="term" value="P:endonucleolytic cleavage in 5'-ETS of tricistronic rRNA transcript (SSU-rRNA, 5.8S rRNA, LSU-rRNA)"/>
    <property type="evidence" value="ECO:0007669"/>
    <property type="project" value="TreeGrafter"/>
</dbReference>
<evidence type="ECO:0000256" key="5">
    <source>
        <dbReference type="PROSITE-ProRule" id="PRU00221"/>
    </source>
</evidence>
<dbReference type="InterPro" id="IPR001680">
    <property type="entry name" value="WD40_rpt"/>
</dbReference>
<evidence type="ECO:0000256" key="4">
    <source>
        <dbReference type="ARBA" id="ARBA00023242"/>
    </source>
</evidence>
<comment type="caution">
    <text evidence="7">The sequence shown here is derived from an EMBL/GenBank/DDBJ whole genome shotgun (WGS) entry which is preliminary data.</text>
</comment>
<dbReference type="PROSITE" id="PS50082">
    <property type="entry name" value="WD_REPEATS_2"/>
    <property type="match status" value="4"/>
</dbReference>
<dbReference type="GO" id="GO:0000472">
    <property type="term" value="P:endonucleolytic cleavage to generate mature 5'-end of SSU-rRNA from (SSU-rRNA, 5.8S rRNA, LSU-rRNA)"/>
    <property type="evidence" value="ECO:0007669"/>
    <property type="project" value="TreeGrafter"/>
</dbReference>
<dbReference type="GO" id="GO:0034511">
    <property type="term" value="F:U3 snoRNA binding"/>
    <property type="evidence" value="ECO:0007669"/>
    <property type="project" value="TreeGrafter"/>
</dbReference>
<dbReference type="SMART" id="SM00320">
    <property type="entry name" value="WD40"/>
    <property type="match status" value="5"/>
</dbReference>
<protein>
    <recommendedName>
        <fullName evidence="6">U3 small nucleolar RNA-associated protein 13 C-terminal domain-containing protein</fullName>
    </recommendedName>
</protein>
<keyword evidence="8" id="KW-1185">Reference proteome</keyword>
<feature type="repeat" description="WD" evidence="5">
    <location>
        <begin position="144"/>
        <end position="179"/>
    </location>
</feature>
<proteinExistence type="predicted"/>
<dbReference type="GO" id="GO:0030686">
    <property type="term" value="C:90S preribosome"/>
    <property type="evidence" value="ECO:0007669"/>
    <property type="project" value="TreeGrafter"/>
</dbReference>
<dbReference type="EMBL" id="JBBCAQ010000023">
    <property type="protein sequence ID" value="KAK7588272.1"/>
    <property type="molecule type" value="Genomic_DNA"/>
</dbReference>
<dbReference type="GO" id="GO:0032040">
    <property type="term" value="C:small-subunit processome"/>
    <property type="evidence" value="ECO:0007669"/>
    <property type="project" value="InterPro"/>
</dbReference>
<dbReference type="Pfam" id="PF00400">
    <property type="entry name" value="WD40"/>
    <property type="match status" value="4"/>
</dbReference>
<dbReference type="Pfam" id="PF08625">
    <property type="entry name" value="Utp13"/>
    <property type="match status" value="1"/>
</dbReference>
<dbReference type="PANTHER" id="PTHR19854:SF15">
    <property type="entry name" value="TRANSDUCIN BETA-LIKE PROTEIN 3"/>
    <property type="match status" value="1"/>
</dbReference>
<dbReference type="SUPFAM" id="SSF50978">
    <property type="entry name" value="WD40 repeat-like"/>
    <property type="match status" value="1"/>
</dbReference>
<dbReference type="PRINTS" id="PR00320">
    <property type="entry name" value="GPROTEINBRPT"/>
</dbReference>
<evidence type="ECO:0000256" key="2">
    <source>
        <dbReference type="ARBA" id="ARBA00022574"/>
    </source>
</evidence>
<reference evidence="7 8" key="1">
    <citation type="submission" date="2024-03" db="EMBL/GenBank/DDBJ databases">
        <title>Adaptation during the transition from Ophiocordyceps entomopathogen to insect associate is accompanied by gene loss and intensified selection.</title>
        <authorList>
            <person name="Ward C.M."/>
            <person name="Onetto C.A."/>
            <person name="Borneman A.R."/>
        </authorList>
    </citation>
    <scope>NUCLEOTIDE SEQUENCE [LARGE SCALE GENOMIC DNA]</scope>
    <source>
        <strain evidence="7">AWRI1</strain>
        <tissue evidence="7">Single Adult Female</tissue>
    </source>
</reference>
<evidence type="ECO:0000313" key="8">
    <source>
        <dbReference type="Proteomes" id="UP001367676"/>
    </source>
</evidence>
<dbReference type="PANTHER" id="PTHR19854">
    <property type="entry name" value="TRANSDUCIN BETA-LIKE 3"/>
    <property type="match status" value="1"/>
</dbReference>
<name>A0AAN9TES7_9HEMI</name>
<dbReference type="InterPro" id="IPR020472">
    <property type="entry name" value="WD40_PAC1"/>
</dbReference>
<comment type="subcellular location">
    <subcellularLocation>
        <location evidence="1">Nucleus</location>
        <location evidence="1">Nucleolus</location>
    </subcellularLocation>
</comment>
<feature type="repeat" description="WD" evidence="5">
    <location>
        <begin position="258"/>
        <end position="289"/>
    </location>
</feature>
<gene>
    <name evidence="7" type="ORF">V9T40_005517</name>
</gene>